<dbReference type="AlphaFoldDB" id="A0A8J2RW36"/>
<feature type="compositionally biased region" description="Polar residues" evidence="1">
    <location>
        <begin position="240"/>
        <end position="252"/>
    </location>
</feature>
<feature type="region of interest" description="Disordered" evidence="1">
    <location>
        <begin position="240"/>
        <end position="277"/>
    </location>
</feature>
<accession>A0A8J2RW36</accession>
<evidence type="ECO:0000313" key="3">
    <source>
        <dbReference type="Proteomes" id="UP000789390"/>
    </source>
</evidence>
<name>A0A8J2RW36_9CRUS</name>
<dbReference type="Proteomes" id="UP000789390">
    <property type="component" value="Unassembled WGS sequence"/>
</dbReference>
<sequence length="413" mass="47462">MSSNTSKRSSFPLFWNHKFAMNPNNPQHFMGNYPPHYFHVNPASLNWQWNQAMPGPAAVRGNFVHVNPAFFQPNMAPPPELANPKRIIVNPKFFPHVQPEKNTGISSTSQEVKNLERVPIVLKDQSLNLNRVIFQQEVKENKQPLMTLKSHNSQQIAQQCNTKPSPIRHISERRKLTKLNFINHPIRSKYKWRKMESPLKATAIKHAFKLVRKSVVKSPKLASFSTNRTYHALRLLTPPKFTSTPTETQPPANSRFKLDNRVTKSKKKANRSSSPRMSIPKILQNKYRLIRNKCWKSNNLTLTKSGINRSIVNHRSIVSRSVVNRSFTNFKSPLCRPIVHHNSRLQRLAVVVKPNKSIKKTKTTKCKTRKRYYDDEAKPDDEVLDDVDVEIAEKPSGPKNRTPIGALPSFITL</sequence>
<gene>
    <name evidence="2" type="ORF">DGAL_LOCUS10301</name>
</gene>
<evidence type="ECO:0000313" key="2">
    <source>
        <dbReference type="EMBL" id="CAH0107017.1"/>
    </source>
</evidence>
<feature type="region of interest" description="Disordered" evidence="1">
    <location>
        <begin position="391"/>
        <end position="413"/>
    </location>
</feature>
<keyword evidence="3" id="KW-1185">Reference proteome</keyword>
<organism evidence="2 3">
    <name type="scientific">Daphnia galeata</name>
    <dbReference type="NCBI Taxonomy" id="27404"/>
    <lineage>
        <taxon>Eukaryota</taxon>
        <taxon>Metazoa</taxon>
        <taxon>Ecdysozoa</taxon>
        <taxon>Arthropoda</taxon>
        <taxon>Crustacea</taxon>
        <taxon>Branchiopoda</taxon>
        <taxon>Diplostraca</taxon>
        <taxon>Cladocera</taxon>
        <taxon>Anomopoda</taxon>
        <taxon>Daphniidae</taxon>
        <taxon>Daphnia</taxon>
    </lineage>
</organism>
<dbReference type="OrthoDB" id="6353727at2759"/>
<reference evidence="2" key="1">
    <citation type="submission" date="2021-11" db="EMBL/GenBank/DDBJ databases">
        <authorList>
            <person name="Schell T."/>
        </authorList>
    </citation>
    <scope>NUCLEOTIDE SEQUENCE</scope>
    <source>
        <strain evidence="2">M5</strain>
    </source>
</reference>
<protein>
    <submittedName>
        <fullName evidence="2">Uncharacterized protein</fullName>
    </submittedName>
</protein>
<comment type="caution">
    <text evidence="2">The sequence shown here is derived from an EMBL/GenBank/DDBJ whole genome shotgun (WGS) entry which is preliminary data.</text>
</comment>
<dbReference type="EMBL" id="CAKKLH010000246">
    <property type="protein sequence ID" value="CAH0107017.1"/>
    <property type="molecule type" value="Genomic_DNA"/>
</dbReference>
<proteinExistence type="predicted"/>
<evidence type="ECO:0000256" key="1">
    <source>
        <dbReference type="SAM" id="MobiDB-lite"/>
    </source>
</evidence>